<protein>
    <submittedName>
        <fullName evidence="4">Alkaline phosphatase</fullName>
    </submittedName>
</protein>
<name>A0ABW6KBM9_9BACI</name>
<dbReference type="Gene3D" id="1.10.60.40">
    <property type="match status" value="1"/>
</dbReference>
<reference evidence="4 5" key="1">
    <citation type="submission" date="2024-08" db="EMBL/GenBank/DDBJ databases">
        <title>Two novel Cytobacillus novel species.</title>
        <authorList>
            <person name="Liu G."/>
        </authorList>
    </citation>
    <scope>NUCLEOTIDE SEQUENCE [LARGE SCALE GENOMIC DNA]</scope>
    <source>
        <strain evidence="4 5">FJAT-54145</strain>
    </source>
</reference>
<feature type="chain" id="PRO_5045852167" evidence="3">
    <location>
        <begin position="27"/>
        <end position="560"/>
    </location>
</feature>
<evidence type="ECO:0000256" key="2">
    <source>
        <dbReference type="RuleBase" id="RU003946"/>
    </source>
</evidence>
<feature type="signal peptide" evidence="3">
    <location>
        <begin position="1"/>
        <end position="26"/>
    </location>
</feature>
<comment type="caution">
    <text evidence="4">The sequence shown here is derived from an EMBL/GenBank/DDBJ whole genome shotgun (WGS) entry which is preliminary data.</text>
</comment>
<dbReference type="EMBL" id="JBIACK010000001">
    <property type="protein sequence ID" value="MFE8700127.1"/>
    <property type="molecule type" value="Genomic_DNA"/>
</dbReference>
<dbReference type="SUPFAM" id="SSF53649">
    <property type="entry name" value="Alkaline phosphatase-like"/>
    <property type="match status" value="1"/>
</dbReference>
<dbReference type="InterPro" id="IPR001952">
    <property type="entry name" value="Alkaline_phosphatase"/>
</dbReference>
<dbReference type="CDD" id="cd16012">
    <property type="entry name" value="ALP"/>
    <property type="match status" value="1"/>
</dbReference>
<organism evidence="4 5">
    <name type="scientific">Cytobacillus spartinae</name>
    <dbReference type="NCBI Taxonomy" id="3299023"/>
    <lineage>
        <taxon>Bacteria</taxon>
        <taxon>Bacillati</taxon>
        <taxon>Bacillota</taxon>
        <taxon>Bacilli</taxon>
        <taxon>Bacillales</taxon>
        <taxon>Bacillaceae</taxon>
        <taxon>Cytobacillus</taxon>
    </lineage>
</organism>
<gene>
    <name evidence="4" type="ORF">ACFYKX_05750</name>
</gene>
<evidence type="ECO:0000256" key="1">
    <source>
        <dbReference type="ARBA" id="ARBA00022553"/>
    </source>
</evidence>
<keyword evidence="1" id="KW-0597">Phosphoprotein</keyword>
<accession>A0ABW6KBM9</accession>
<dbReference type="RefSeq" id="WP_389358912.1">
    <property type="nucleotide sequence ID" value="NZ_JBIACK010000001.1"/>
</dbReference>
<proteinExistence type="inferred from homology"/>
<dbReference type="Gene3D" id="3.40.720.10">
    <property type="entry name" value="Alkaline Phosphatase, subunit A"/>
    <property type="match status" value="1"/>
</dbReference>
<dbReference type="PRINTS" id="PR00113">
    <property type="entry name" value="ALKPHPHTASE"/>
</dbReference>
<dbReference type="PANTHER" id="PTHR11596">
    <property type="entry name" value="ALKALINE PHOSPHATASE"/>
    <property type="match status" value="1"/>
</dbReference>
<evidence type="ECO:0000256" key="3">
    <source>
        <dbReference type="SAM" id="SignalP"/>
    </source>
</evidence>
<sequence length="560" mass="60646">MKKNLKNKLVGMTVAGAIVASSFSYASSINFVSADDKTKKPTNVIMMVMDGTSSGATTLARWYKGEALAMEEIASGAVRTYSAESAITDSAPAATALATGHKSNDKYIGVLPSVVNSPGLDQVAEEEAFKPVANVLEGAKKQGKATGIISTSEIQHATPAGFSAHVTSRSNYGDIAEQQVYQGIDVVLGGGKEALQPGEERNSRKDGEDLVRYLEGNGYDLVEDRNELLSSKSNKIWGAFAPNALKYDLDRQTSKSNEPSLADMTKKAIDTLSKDKDGFFLFVEGSKIDWSAHGNDTIGMITDVIAFDDAVNEALKFAKKDGNTMVIAVSDHGNSGITIGNMNTSNTYTNIPVSTYVDPLKKATMTLEGALTQLKEDKSNMKEVAALYGLDDLSDEEMKSLKEAKDARALQSLMSKMLANRANIGFTTGGHTGEDVFLYSYGPSRPFGTVENTDLAKTMAKFMGFDLSKLTDELYVNAEGMYAKKGYTTEILKDGNYENNEVFVATKGNVRIEFPINKNYATVYRTVSSKTFKSTKKLDGITVYNEKDFYIHSKASSLVK</sequence>
<keyword evidence="5" id="KW-1185">Reference proteome</keyword>
<dbReference type="InterPro" id="IPR017850">
    <property type="entry name" value="Alkaline_phosphatase_core_sf"/>
</dbReference>
<dbReference type="Pfam" id="PF00245">
    <property type="entry name" value="Alk_phosphatase"/>
    <property type="match status" value="1"/>
</dbReference>
<evidence type="ECO:0000313" key="4">
    <source>
        <dbReference type="EMBL" id="MFE8700127.1"/>
    </source>
</evidence>
<keyword evidence="3" id="KW-0732">Signal</keyword>
<evidence type="ECO:0000313" key="5">
    <source>
        <dbReference type="Proteomes" id="UP001601059"/>
    </source>
</evidence>
<dbReference type="Proteomes" id="UP001601059">
    <property type="component" value="Unassembled WGS sequence"/>
</dbReference>
<dbReference type="PANTHER" id="PTHR11596:SF5">
    <property type="entry name" value="ALKALINE PHOSPHATASE"/>
    <property type="match status" value="1"/>
</dbReference>
<dbReference type="SMART" id="SM00098">
    <property type="entry name" value="alkPPc"/>
    <property type="match status" value="1"/>
</dbReference>
<comment type="similarity">
    <text evidence="2">Belongs to the alkaline phosphatase family.</text>
</comment>